<comment type="cofactor">
    <cofactor evidence="1">
        <name>Fe(2+)</name>
        <dbReference type="ChEBI" id="CHEBI:29033"/>
    </cofactor>
</comment>
<protein>
    <recommendedName>
        <fullName evidence="5">trimethyllysine dioxygenase</fullName>
        <ecNumber evidence="5">1.14.11.8</ecNumber>
    </recommendedName>
    <alternativeName>
        <fullName evidence="12">Epsilon-trimethyllysine 2-oxoglutarate dioxygenase</fullName>
    </alternativeName>
    <alternativeName>
        <fullName evidence="11">TML hydroxylase</fullName>
    </alternativeName>
    <alternativeName>
        <fullName evidence="13">TML-alpha-ketoglutarate dioxygenase</fullName>
    </alternativeName>
</protein>
<dbReference type="InterPro" id="IPR010376">
    <property type="entry name" value="GBBH-like_N"/>
</dbReference>
<comment type="catalytic activity">
    <reaction evidence="15">
        <text>N(6),N(6),N(6)-trimethyl-L-lysine + 2-oxoglutarate + O2 = (3S)-3-hydroxy-N(6),N(6),N(6)-trimethyl-L-lysine + succinate + CO2</text>
        <dbReference type="Rhea" id="RHEA:14181"/>
        <dbReference type="ChEBI" id="CHEBI:15379"/>
        <dbReference type="ChEBI" id="CHEBI:16526"/>
        <dbReference type="ChEBI" id="CHEBI:16810"/>
        <dbReference type="ChEBI" id="CHEBI:30031"/>
        <dbReference type="ChEBI" id="CHEBI:58100"/>
        <dbReference type="ChEBI" id="CHEBI:141499"/>
        <dbReference type="EC" id="1.14.11.8"/>
    </reaction>
</comment>
<reference evidence="19" key="2">
    <citation type="submission" date="2025-08" db="UniProtKB">
        <authorList>
            <consortium name="RefSeq"/>
        </authorList>
    </citation>
    <scope>IDENTIFICATION</scope>
    <source>
        <strain evidence="19">S238N-H82</strain>
        <tissue evidence="19">Testes</tissue>
    </source>
</reference>
<evidence type="ECO:0000256" key="1">
    <source>
        <dbReference type="ARBA" id="ARBA00001954"/>
    </source>
</evidence>
<dbReference type="PANTHER" id="PTHR10696:SF51">
    <property type="entry name" value="TRIMETHYLLYSINE DIOXYGENASE, MITOCHONDRIAL"/>
    <property type="match status" value="1"/>
</dbReference>
<name>A0A9J7MD76_BRAFL</name>
<keyword evidence="18" id="KW-1185">Reference proteome</keyword>
<organism evidence="18 19">
    <name type="scientific">Branchiostoma floridae</name>
    <name type="common">Florida lancelet</name>
    <name type="synonym">Amphioxus</name>
    <dbReference type="NCBI Taxonomy" id="7739"/>
    <lineage>
        <taxon>Eukaryota</taxon>
        <taxon>Metazoa</taxon>
        <taxon>Chordata</taxon>
        <taxon>Cephalochordata</taxon>
        <taxon>Leptocardii</taxon>
        <taxon>Amphioxiformes</taxon>
        <taxon>Branchiostomatidae</taxon>
        <taxon>Branchiostoma</taxon>
    </lineage>
</organism>
<dbReference type="RefSeq" id="XP_035698670.1">
    <property type="nucleotide sequence ID" value="XM_035842777.1"/>
</dbReference>
<dbReference type="GeneID" id="118431537"/>
<evidence type="ECO:0000256" key="10">
    <source>
        <dbReference type="ARBA" id="ARBA00023004"/>
    </source>
</evidence>
<keyword evidence="9" id="KW-0560">Oxidoreductase</keyword>
<dbReference type="EC" id="1.14.11.8" evidence="5"/>
<gene>
    <name evidence="19" type="primary">LOC118431537</name>
</gene>
<accession>A0A9J7MD76</accession>
<evidence type="ECO:0000259" key="17">
    <source>
        <dbReference type="Pfam" id="PF06155"/>
    </source>
</evidence>
<evidence type="ECO:0000256" key="3">
    <source>
        <dbReference type="ARBA" id="ARBA00005022"/>
    </source>
</evidence>
<keyword evidence="6" id="KW-0479">Metal-binding</keyword>
<sequence length="328" mass="36557">MPTMYLRKLTSSSIKISQCLNSSARKSAFGFLASQRARLREGKLQSWSTPPTSSPPCSICLCSTFTGVRDGRTVEDPIPDEAKTLEFEDHLILKYKGVKLPLNYVWLRDHCRTGDSINHVTKERMVDSVMIDPNIQPVNVTVKEGTLKIKWPDGHQSEYGLDWLLHNTYEGQKHVCGTMGPFLWDAATLSASPPPRVQYQDYLTNDRQLAKVLHTLLKYGLAFIEEAPATMEATLAAAVRISHVRETSFGRHWVITSDQRQGAGYTTEALPLHTDNTHFNEPAGLLVSHMLEEGDSGGTSVLVDGFHAAERLRQDDSGGFNNDTFILL</sequence>
<dbReference type="Pfam" id="PF02668">
    <property type="entry name" value="TauD"/>
    <property type="match status" value="1"/>
</dbReference>
<dbReference type="AlphaFoldDB" id="A0A9J7MD76"/>
<comment type="similarity">
    <text evidence="4">Belongs to the gamma-BBH/TMLD family.</text>
</comment>
<dbReference type="InterPro" id="IPR038492">
    <property type="entry name" value="GBBH-like_N_sf"/>
</dbReference>
<evidence type="ECO:0000256" key="12">
    <source>
        <dbReference type="ARBA" id="ARBA00031778"/>
    </source>
</evidence>
<feature type="domain" description="TauD/TfdA-like" evidence="16">
    <location>
        <begin position="196"/>
        <end position="316"/>
    </location>
</feature>
<dbReference type="OrthoDB" id="408743at2759"/>
<keyword evidence="7" id="KW-0124">Carnitine biosynthesis</keyword>
<evidence type="ECO:0000256" key="6">
    <source>
        <dbReference type="ARBA" id="ARBA00022723"/>
    </source>
</evidence>
<evidence type="ECO:0000256" key="7">
    <source>
        <dbReference type="ARBA" id="ARBA00022873"/>
    </source>
</evidence>
<proteinExistence type="inferred from homology"/>
<evidence type="ECO:0000256" key="4">
    <source>
        <dbReference type="ARBA" id="ARBA00008654"/>
    </source>
</evidence>
<keyword evidence="10" id="KW-0408">Iron</keyword>
<dbReference type="SUPFAM" id="SSF51197">
    <property type="entry name" value="Clavaminate synthase-like"/>
    <property type="match status" value="1"/>
</dbReference>
<evidence type="ECO:0000259" key="16">
    <source>
        <dbReference type="Pfam" id="PF02668"/>
    </source>
</evidence>
<dbReference type="Gene3D" id="3.30.2020.30">
    <property type="match status" value="1"/>
</dbReference>
<dbReference type="InterPro" id="IPR050411">
    <property type="entry name" value="AlphaKG_dependent_hydroxylases"/>
</dbReference>
<comment type="pathway">
    <text evidence="3">Amine and polyamine biosynthesis; carnitine biosynthesis.</text>
</comment>
<evidence type="ECO:0000256" key="9">
    <source>
        <dbReference type="ARBA" id="ARBA00023002"/>
    </source>
</evidence>
<evidence type="ECO:0000256" key="5">
    <source>
        <dbReference type="ARBA" id="ARBA00012267"/>
    </source>
</evidence>
<dbReference type="KEGG" id="bfo:118431537"/>
<dbReference type="GO" id="GO:0045329">
    <property type="term" value="P:carnitine biosynthetic process"/>
    <property type="evidence" value="ECO:0007669"/>
    <property type="project" value="UniProtKB-KW"/>
</dbReference>
<evidence type="ECO:0000256" key="2">
    <source>
        <dbReference type="ARBA" id="ARBA00001961"/>
    </source>
</evidence>
<keyword evidence="8" id="KW-0223">Dioxygenase</keyword>
<dbReference type="GO" id="GO:0046872">
    <property type="term" value="F:metal ion binding"/>
    <property type="evidence" value="ECO:0007669"/>
    <property type="project" value="UniProtKB-KW"/>
</dbReference>
<evidence type="ECO:0000256" key="8">
    <source>
        <dbReference type="ARBA" id="ARBA00022964"/>
    </source>
</evidence>
<feature type="domain" description="Gamma-butyrobetaine hydroxylase-like N-terminal" evidence="17">
    <location>
        <begin position="97"/>
        <end position="164"/>
    </location>
</feature>
<dbReference type="OMA" id="NTHFNEP"/>
<comment type="function">
    <text evidence="14">Converts trimethyllysine (TML) into hydroxytrimethyllysine (HTML).</text>
</comment>
<comment type="cofactor">
    <cofactor evidence="2">
        <name>L-ascorbate</name>
        <dbReference type="ChEBI" id="CHEBI:38290"/>
    </cofactor>
</comment>
<dbReference type="GO" id="GO:0050353">
    <property type="term" value="F:trimethyllysine dioxygenase activity"/>
    <property type="evidence" value="ECO:0007669"/>
    <property type="project" value="UniProtKB-EC"/>
</dbReference>
<evidence type="ECO:0000313" key="19">
    <source>
        <dbReference type="RefSeq" id="XP_035698670.1"/>
    </source>
</evidence>
<evidence type="ECO:0000256" key="15">
    <source>
        <dbReference type="ARBA" id="ARBA00049334"/>
    </source>
</evidence>
<dbReference type="FunFam" id="3.30.2020.30:FF:000002">
    <property type="entry name" value="Putative gamma-butyrobetaine dioxygenase"/>
    <property type="match status" value="1"/>
</dbReference>
<dbReference type="Proteomes" id="UP000001554">
    <property type="component" value="Chromosome 15"/>
</dbReference>
<reference evidence="18" key="1">
    <citation type="journal article" date="2020" name="Nat. Ecol. Evol.">
        <title>Deeply conserved synteny resolves early events in vertebrate evolution.</title>
        <authorList>
            <person name="Simakov O."/>
            <person name="Marletaz F."/>
            <person name="Yue J.X."/>
            <person name="O'Connell B."/>
            <person name="Jenkins J."/>
            <person name="Brandt A."/>
            <person name="Calef R."/>
            <person name="Tung C.H."/>
            <person name="Huang T.K."/>
            <person name="Schmutz J."/>
            <person name="Satoh N."/>
            <person name="Yu J.K."/>
            <person name="Putnam N.H."/>
            <person name="Green R.E."/>
            <person name="Rokhsar D.S."/>
        </authorList>
    </citation>
    <scope>NUCLEOTIDE SEQUENCE [LARGE SCALE GENOMIC DNA]</scope>
    <source>
        <strain evidence="18">S238N-H82</strain>
    </source>
</reference>
<dbReference type="InterPro" id="IPR042098">
    <property type="entry name" value="TauD-like_sf"/>
</dbReference>
<evidence type="ECO:0000256" key="14">
    <source>
        <dbReference type="ARBA" id="ARBA00046008"/>
    </source>
</evidence>
<evidence type="ECO:0000256" key="11">
    <source>
        <dbReference type="ARBA" id="ARBA00030363"/>
    </source>
</evidence>
<dbReference type="PANTHER" id="PTHR10696">
    <property type="entry name" value="GAMMA-BUTYROBETAINE HYDROXYLASE-RELATED"/>
    <property type="match status" value="1"/>
</dbReference>
<evidence type="ECO:0000256" key="13">
    <source>
        <dbReference type="ARBA" id="ARBA00032283"/>
    </source>
</evidence>
<evidence type="ECO:0000313" key="18">
    <source>
        <dbReference type="Proteomes" id="UP000001554"/>
    </source>
</evidence>
<dbReference type="InterPro" id="IPR003819">
    <property type="entry name" value="TauD/TfdA-like"/>
</dbReference>
<dbReference type="Pfam" id="PF06155">
    <property type="entry name" value="GBBH-like_N"/>
    <property type="match status" value="1"/>
</dbReference>
<dbReference type="Gene3D" id="3.60.130.10">
    <property type="entry name" value="Clavaminate synthase-like"/>
    <property type="match status" value="1"/>
</dbReference>